<name>A0A397HFV0_9GLOM</name>
<proteinExistence type="predicted"/>
<evidence type="ECO:0000313" key="2">
    <source>
        <dbReference type="Proteomes" id="UP000266861"/>
    </source>
</evidence>
<comment type="caution">
    <text evidence="1">The sequence shown here is derived from an EMBL/GenBank/DDBJ whole genome shotgun (WGS) entry which is preliminary data.</text>
</comment>
<dbReference type="Proteomes" id="UP000266861">
    <property type="component" value="Unassembled WGS sequence"/>
</dbReference>
<organism evidence="1 2">
    <name type="scientific">Diversispora epigaea</name>
    <dbReference type="NCBI Taxonomy" id="1348612"/>
    <lineage>
        <taxon>Eukaryota</taxon>
        <taxon>Fungi</taxon>
        <taxon>Fungi incertae sedis</taxon>
        <taxon>Mucoromycota</taxon>
        <taxon>Glomeromycotina</taxon>
        <taxon>Glomeromycetes</taxon>
        <taxon>Diversisporales</taxon>
        <taxon>Diversisporaceae</taxon>
        <taxon>Diversispora</taxon>
    </lineage>
</organism>
<accession>A0A397HFV0</accession>
<keyword evidence="2" id="KW-1185">Reference proteome</keyword>
<sequence>MRNNSKNFSNNVENDDFSQISKAIWQIIQGISNKYTVKRSEKEIVLKINNLNKRTHKKRTIHSGNILVVKIIPKVSGMIMWQLTSGKRPEITEDTRNVRKFNEKIQYKKFLVLVSGNRFQRLKIKNLK</sequence>
<gene>
    <name evidence="1" type="ORF">Glove_346g32</name>
</gene>
<dbReference type="EMBL" id="PQFF01000316">
    <property type="protein sequence ID" value="RHZ61729.1"/>
    <property type="molecule type" value="Genomic_DNA"/>
</dbReference>
<protein>
    <submittedName>
        <fullName evidence="1">Uncharacterized protein</fullName>
    </submittedName>
</protein>
<evidence type="ECO:0000313" key="1">
    <source>
        <dbReference type="EMBL" id="RHZ61729.1"/>
    </source>
</evidence>
<reference evidence="1 2" key="1">
    <citation type="submission" date="2018-08" db="EMBL/GenBank/DDBJ databases">
        <title>Genome and evolution of the arbuscular mycorrhizal fungus Diversispora epigaea (formerly Glomus versiforme) and its bacterial endosymbionts.</title>
        <authorList>
            <person name="Sun X."/>
            <person name="Fei Z."/>
            <person name="Harrison M."/>
        </authorList>
    </citation>
    <scope>NUCLEOTIDE SEQUENCE [LARGE SCALE GENOMIC DNA]</scope>
    <source>
        <strain evidence="1 2">IT104</strain>
    </source>
</reference>
<dbReference type="AlphaFoldDB" id="A0A397HFV0"/>